<dbReference type="PANTHER" id="PTHR21446">
    <property type="entry name" value="DUF3504 DOMAIN-CONTAINING PROTEIN"/>
    <property type="match status" value="1"/>
</dbReference>
<dbReference type="AlphaFoldDB" id="A0A8B6CL80"/>
<accession>A0A8B6CL80</accession>
<sequence length="904" mass="103534">METSELDLSCENICVNLRNQDNNSEMDDDNRFEMYITPCNDGTPDSLNDSDTGCVFNSHIPQTGSAGFLSTKMANSPNVNHFKNSFKTKNQFSYSSKLLYNKIRKQSKAVSGICNKMTSELPPFNFPISLVMTHPTFEFMEIRLPLLHTFTDSTKSTTHTVIDEHGLLEGQQFKYKQPLSEMDIVISPANETLLEELKHSLTSEDFQLKIRQHCYRNDLTVKEKDENLYGLAEKECLLLSAPDNIKQDIIIQNQDVVDNLMKKRNDYCGEHFLTLPPGKLLIGRSSSGEWLISCSQPNKTIKFKGTEISKWPRKENLPQEKLYSDSLQNIEKEKTKAALSTKSKSPQKDPSSSSYICIENPSCMRKENLSCYKESVLKESANKTKNNQPTIEQENPTDTIDTSIQPIPVMMVCKEGESLKVIQVPVKIENQLVEETISFHSNTFESIDSEGTIKVKVEPDDTDYDTGQTSGKDLQDENSPLIVRFPNLKQFGSHEHDENKHTSSSAESKVGHKRKSPEDDHQYIKKCISVPLQTDLIKYNSPHSEEKACTSLLEDNFSDSEAEDSETSRSGQEPLGIRFPVMNDGEIDALMDIETTRGTKRQTRWGVSTFKEWLKQREFDPNFEDLSIKVLDERLEKFYAELRTADGKLYATNSFRGIRASINRHLTTYPYNRSLSLFTDHEFHKSNKVFKAMMRKIKMEVVKKNLPPPISGEDMTKLTRSPVLTINTPKGLQNKVWLDLTLNFTYKNCLKQRDYRTHMFVFKTDDNGMEYVEIKDPNRQPGELSPKMVATRDIYCPVASLMKYLTKRNKASEDFFQQPRCPKSMTDDSWYTSRPLGERQLANMMKNISKEAGLSRVYSNVVLKETILNSLLYMPMQSEKVQKFLVQSTPLFIFNSNENNIINI</sequence>
<name>A0A8B6CL80_MYTGA</name>
<keyword evidence="3" id="KW-1185">Reference proteome</keyword>
<dbReference type="InterPro" id="IPR052787">
    <property type="entry name" value="MAVS"/>
</dbReference>
<feature type="region of interest" description="Disordered" evidence="1">
    <location>
        <begin position="555"/>
        <end position="578"/>
    </location>
</feature>
<evidence type="ECO:0000313" key="2">
    <source>
        <dbReference type="EMBL" id="VDI06681.1"/>
    </source>
</evidence>
<feature type="compositionally biased region" description="Basic and acidic residues" evidence="1">
    <location>
        <begin position="492"/>
        <end position="501"/>
    </location>
</feature>
<dbReference type="EMBL" id="UYJE01001954">
    <property type="protein sequence ID" value="VDI06681.1"/>
    <property type="molecule type" value="Genomic_DNA"/>
</dbReference>
<gene>
    <name evidence="2" type="ORF">MGAL_10B025833</name>
</gene>
<protein>
    <recommendedName>
        <fullName evidence="4">DUF3504 domain-containing protein</fullName>
    </recommendedName>
</protein>
<comment type="caution">
    <text evidence="2">The sequence shown here is derived from an EMBL/GenBank/DDBJ whole genome shotgun (WGS) entry which is preliminary data.</text>
</comment>
<dbReference type="OrthoDB" id="6088248at2759"/>
<feature type="region of interest" description="Disordered" evidence="1">
    <location>
        <begin position="450"/>
        <end position="522"/>
    </location>
</feature>
<dbReference type="Proteomes" id="UP000596742">
    <property type="component" value="Unassembled WGS sequence"/>
</dbReference>
<feature type="region of interest" description="Disordered" evidence="1">
    <location>
        <begin position="381"/>
        <end position="401"/>
    </location>
</feature>
<reference evidence="2" key="1">
    <citation type="submission" date="2018-11" db="EMBL/GenBank/DDBJ databases">
        <authorList>
            <person name="Alioto T."/>
            <person name="Alioto T."/>
        </authorList>
    </citation>
    <scope>NUCLEOTIDE SEQUENCE</scope>
</reference>
<proteinExistence type="predicted"/>
<dbReference type="PANTHER" id="PTHR21446:SF6">
    <property type="entry name" value="MITOCHONDRIAL ANTIVIRAL-SIGNALING PROTEIN"/>
    <property type="match status" value="1"/>
</dbReference>
<evidence type="ECO:0000256" key="1">
    <source>
        <dbReference type="SAM" id="MobiDB-lite"/>
    </source>
</evidence>
<evidence type="ECO:0000313" key="3">
    <source>
        <dbReference type="Proteomes" id="UP000596742"/>
    </source>
</evidence>
<feature type="compositionally biased region" description="Polar residues" evidence="1">
    <location>
        <begin position="383"/>
        <end position="401"/>
    </location>
</feature>
<evidence type="ECO:0008006" key="4">
    <source>
        <dbReference type="Google" id="ProtNLM"/>
    </source>
</evidence>
<feature type="compositionally biased region" description="Acidic residues" evidence="1">
    <location>
        <begin position="556"/>
        <end position="565"/>
    </location>
</feature>
<organism evidence="2 3">
    <name type="scientific">Mytilus galloprovincialis</name>
    <name type="common">Mediterranean mussel</name>
    <dbReference type="NCBI Taxonomy" id="29158"/>
    <lineage>
        <taxon>Eukaryota</taxon>
        <taxon>Metazoa</taxon>
        <taxon>Spiralia</taxon>
        <taxon>Lophotrochozoa</taxon>
        <taxon>Mollusca</taxon>
        <taxon>Bivalvia</taxon>
        <taxon>Autobranchia</taxon>
        <taxon>Pteriomorphia</taxon>
        <taxon>Mytilida</taxon>
        <taxon>Mytiloidea</taxon>
        <taxon>Mytilidae</taxon>
        <taxon>Mytilinae</taxon>
        <taxon>Mytilus</taxon>
    </lineage>
</organism>